<name>A0A0F9AJ53_9ZZZZ</name>
<keyword evidence="1" id="KW-1133">Transmembrane helix</keyword>
<proteinExistence type="predicted"/>
<dbReference type="AlphaFoldDB" id="A0A0F9AJ53"/>
<keyword evidence="1" id="KW-0812">Transmembrane</keyword>
<accession>A0A0F9AJ53</accession>
<comment type="caution">
    <text evidence="2">The sequence shown here is derived from an EMBL/GenBank/DDBJ whole genome shotgun (WGS) entry which is preliminary data.</text>
</comment>
<reference evidence="2" key="1">
    <citation type="journal article" date="2015" name="Nature">
        <title>Complex archaea that bridge the gap between prokaryotes and eukaryotes.</title>
        <authorList>
            <person name="Spang A."/>
            <person name="Saw J.H."/>
            <person name="Jorgensen S.L."/>
            <person name="Zaremba-Niedzwiedzka K."/>
            <person name="Martijn J."/>
            <person name="Lind A.E."/>
            <person name="van Eijk R."/>
            <person name="Schleper C."/>
            <person name="Guy L."/>
            <person name="Ettema T.J."/>
        </authorList>
    </citation>
    <scope>NUCLEOTIDE SEQUENCE</scope>
</reference>
<evidence type="ECO:0000256" key="1">
    <source>
        <dbReference type="SAM" id="Phobius"/>
    </source>
</evidence>
<feature type="transmembrane region" description="Helical" evidence="1">
    <location>
        <begin position="53"/>
        <end position="74"/>
    </location>
</feature>
<keyword evidence="1" id="KW-0472">Membrane</keyword>
<sequence>MDSEKEISLIEKRLEKVEERLLKISEKIFNGFGKGIIDLKENFDGMKRLLSKLLVTVFGFGCVGIIISLIFKFLEKK</sequence>
<evidence type="ECO:0000313" key="2">
    <source>
        <dbReference type="EMBL" id="KKK72201.1"/>
    </source>
</evidence>
<dbReference type="EMBL" id="LAZR01057369">
    <property type="protein sequence ID" value="KKK72201.1"/>
    <property type="molecule type" value="Genomic_DNA"/>
</dbReference>
<protein>
    <submittedName>
        <fullName evidence="2">Uncharacterized protein</fullName>
    </submittedName>
</protein>
<organism evidence="2">
    <name type="scientific">marine sediment metagenome</name>
    <dbReference type="NCBI Taxonomy" id="412755"/>
    <lineage>
        <taxon>unclassified sequences</taxon>
        <taxon>metagenomes</taxon>
        <taxon>ecological metagenomes</taxon>
    </lineage>
</organism>
<gene>
    <name evidence="2" type="ORF">LCGC14_2906270</name>
</gene>